<dbReference type="Proteomes" id="UP001596122">
    <property type="component" value="Unassembled WGS sequence"/>
</dbReference>
<sequence>MLGLLPLGTANDLARTLHLPTRLDAACEVVARGHVVDVDLGRAGGRGFVNVASAGLSVGVTEALDPGLKRRLGPAAYGVALLRAYRHHTPFTATLELDGGGATLRWDDLLQVAVANGRHHGGGATASPTAGIDDGLLDVYAIRAAPVREHVRIARALRDGSFVAHRAVEHVTARAVRLTTDPATPLNLDGEVVGRTPAEFTVDRNAVHVLVPAGTTAARWDGTRTAP</sequence>
<gene>
    <name evidence="10" type="ORF">ACFPJ6_09740</name>
</gene>
<dbReference type="PANTHER" id="PTHR12358">
    <property type="entry name" value="SPHINGOSINE KINASE"/>
    <property type="match status" value="1"/>
</dbReference>
<dbReference type="PROSITE" id="PS50146">
    <property type="entry name" value="DAGK"/>
    <property type="match status" value="1"/>
</dbReference>
<evidence type="ECO:0000256" key="8">
    <source>
        <dbReference type="ARBA" id="ARBA00023264"/>
    </source>
</evidence>
<reference evidence="11" key="1">
    <citation type="journal article" date="2019" name="Int. J. Syst. Evol. Microbiol.">
        <title>The Global Catalogue of Microorganisms (GCM) 10K type strain sequencing project: providing services to taxonomists for standard genome sequencing and annotation.</title>
        <authorList>
            <consortium name="The Broad Institute Genomics Platform"/>
            <consortium name="The Broad Institute Genome Sequencing Center for Infectious Disease"/>
            <person name="Wu L."/>
            <person name="Ma J."/>
        </authorList>
    </citation>
    <scope>NUCLEOTIDE SEQUENCE [LARGE SCALE GENOMIC DNA]</scope>
    <source>
        <strain evidence="11">CCUG 43114</strain>
    </source>
</reference>
<proteinExistence type="inferred from homology"/>
<keyword evidence="7" id="KW-0594">Phospholipid biosynthesis</keyword>
<evidence type="ECO:0000256" key="3">
    <source>
        <dbReference type="ARBA" id="ARBA00022679"/>
    </source>
</evidence>
<dbReference type="RefSeq" id="WP_340271682.1">
    <property type="nucleotide sequence ID" value="NZ_JBBEOG010000014.1"/>
</dbReference>
<dbReference type="InterPro" id="IPR001206">
    <property type="entry name" value="Diacylglycerol_kinase_cat_dom"/>
</dbReference>
<dbReference type="Pfam" id="PF19279">
    <property type="entry name" value="YegS_C"/>
    <property type="match status" value="1"/>
</dbReference>
<evidence type="ECO:0000256" key="2">
    <source>
        <dbReference type="ARBA" id="ARBA00005983"/>
    </source>
</evidence>
<keyword evidence="7" id="KW-0444">Lipid biosynthesis</keyword>
<protein>
    <submittedName>
        <fullName evidence="10">YegS/Rv2252/BmrU family lipid kinase</fullName>
    </submittedName>
</protein>
<evidence type="ECO:0000256" key="1">
    <source>
        <dbReference type="ARBA" id="ARBA00001946"/>
    </source>
</evidence>
<dbReference type="Gene3D" id="3.40.50.10330">
    <property type="entry name" value="Probable inorganic polyphosphate/atp-NAD kinase, domain 1"/>
    <property type="match status" value="1"/>
</dbReference>
<dbReference type="EMBL" id="JBHSLD010000007">
    <property type="protein sequence ID" value="MFC5381074.1"/>
    <property type="molecule type" value="Genomic_DNA"/>
</dbReference>
<dbReference type="SUPFAM" id="SSF111331">
    <property type="entry name" value="NAD kinase/diacylglycerol kinase-like"/>
    <property type="match status" value="1"/>
</dbReference>
<evidence type="ECO:0000256" key="7">
    <source>
        <dbReference type="ARBA" id="ARBA00023209"/>
    </source>
</evidence>
<keyword evidence="5 10" id="KW-0418">Kinase</keyword>
<keyword evidence="7" id="KW-0443">Lipid metabolism</keyword>
<dbReference type="NCBIfam" id="TIGR00147">
    <property type="entry name" value="YegS/Rv2252/BmrU family lipid kinase"/>
    <property type="match status" value="1"/>
</dbReference>
<dbReference type="InterPro" id="IPR005218">
    <property type="entry name" value="Diacylglycerol/lipid_kinase"/>
</dbReference>
<keyword evidence="3" id="KW-0808">Transferase</keyword>
<keyword evidence="11" id="KW-1185">Reference proteome</keyword>
<accession>A0ABW0GN32</accession>
<dbReference type="InterPro" id="IPR050187">
    <property type="entry name" value="Lipid_Phosphate_FormReg"/>
</dbReference>
<evidence type="ECO:0000256" key="6">
    <source>
        <dbReference type="ARBA" id="ARBA00022840"/>
    </source>
</evidence>
<dbReference type="InterPro" id="IPR017438">
    <property type="entry name" value="ATP-NAD_kinase_N"/>
</dbReference>
<comment type="cofactor">
    <cofactor evidence="1">
        <name>Mg(2+)</name>
        <dbReference type="ChEBI" id="CHEBI:18420"/>
    </cofactor>
</comment>
<feature type="domain" description="DAGKc" evidence="9">
    <location>
        <begin position="1"/>
        <end position="47"/>
    </location>
</feature>
<dbReference type="InterPro" id="IPR045540">
    <property type="entry name" value="YegS/DAGK_C"/>
</dbReference>
<evidence type="ECO:0000256" key="5">
    <source>
        <dbReference type="ARBA" id="ARBA00022777"/>
    </source>
</evidence>
<evidence type="ECO:0000313" key="11">
    <source>
        <dbReference type="Proteomes" id="UP001596122"/>
    </source>
</evidence>
<evidence type="ECO:0000256" key="4">
    <source>
        <dbReference type="ARBA" id="ARBA00022741"/>
    </source>
</evidence>
<dbReference type="Gene3D" id="2.60.200.40">
    <property type="match status" value="1"/>
</dbReference>
<evidence type="ECO:0000313" key="10">
    <source>
        <dbReference type="EMBL" id="MFC5381074.1"/>
    </source>
</evidence>
<comment type="caution">
    <text evidence="10">The sequence shown here is derived from an EMBL/GenBank/DDBJ whole genome shotgun (WGS) entry which is preliminary data.</text>
</comment>
<evidence type="ECO:0000259" key="9">
    <source>
        <dbReference type="PROSITE" id="PS50146"/>
    </source>
</evidence>
<dbReference type="PANTHER" id="PTHR12358:SF54">
    <property type="entry name" value="SPHINGOSINE KINASE RELATED PROTEIN"/>
    <property type="match status" value="1"/>
</dbReference>
<keyword evidence="4" id="KW-0547">Nucleotide-binding</keyword>
<organism evidence="10 11">
    <name type="scientific">Aquipuribacter nitratireducens</name>
    <dbReference type="NCBI Taxonomy" id="650104"/>
    <lineage>
        <taxon>Bacteria</taxon>
        <taxon>Bacillati</taxon>
        <taxon>Actinomycetota</taxon>
        <taxon>Actinomycetes</taxon>
        <taxon>Micrococcales</taxon>
        <taxon>Intrasporangiaceae</taxon>
        <taxon>Aquipuribacter</taxon>
    </lineage>
</organism>
<name>A0ABW0GN32_9MICO</name>
<keyword evidence="6" id="KW-0067">ATP-binding</keyword>
<dbReference type="InterPro" id="IPR016064">
    <property type="entry name" value="NAD/diacylglycerol_kinase_sf"/>
</dbReference>
<dbReference type="GO" id="GO:0016301">
    <property type="term" value="F:kinase activity"/>
    <property type="evidence" value="ECO:0007669"/>
    <property type="project" value="UniProtKB-KW"/>
</dbReference>
<keyword evidence="8" id="KW-1208">Phospholipid metabolism</keyword>
<comment type="similarity">
    <text evidence="2">Belongs to the diacylglycerol/lipid kinase family.</text>
</comment>
<dbReference type="Pfam" id="PF00781">
    <property type="entry name" value="DAGK_cat"/>
    <property type="match status" value="1"/>
</dbReference>